<feature type="domain" description="Rad50/SbcC-type AAA" evidence="3">
    <location>
        <begin position="5"/>
        <end position="254"/>
    </location>
</feature>
<feature type="transmembrane region" description="Helical" evidence="2">
    <location>
        <begin position="455"/>
        <end position="474"/>
    </location>
</feature>
<dbReference type="Pfam" id="PF13558">
    <property type="entry name" value="SbcC_Walker_B"/>
    <property type="match status" value="1"/>
</dbReference>
<feature type="coiled-coil region" evidence="1">
    <location>
        <begin position="206"/>
        <end position="331"/>
    </location>
</feature>
<proteinExistence type="predicted"/>
<evidence type="ECO:0000256" key="1">
    <source>
        <dbReference type="SAM" id="Coils"/>
    </source>
</evidence>
<reference evidence="4" key="1">
    <citation type="submission" date="2020-07" db="EMBL/GenBank/DDBJ databases">
        <title>Huge and variable diversity of episymbiotic CPR bacteria and DPANN archaea in groundwater ecosystems.</title>
        <authorList>
            <person name="He C.Y."/>
            <person name="Keren R."/>
            <person name="Whittaker M."/>
            <person name="Farag I.F."/>
            <person name="Doudna J."/>
            <person name="Cate J.H.D."/>
            <person name="Banfield J.F."/>
        </authorList>
    </citation>
    <scope>NUCLEOTIDE SEQUENCE</scope>
    <source>
        <strain evidence="4">NC_groundwater_1813_Pr3_B-0.1um_71_17</strain>
    </source>
</reference>
<dbReference type="PANTHER" id="PTHR41259:SF1">
    <property type="entry name" value="DOUBLE-STRAND BREAK REPAIR RAD50 ATPASE, PUTATIVE-RELATED"/>
    <property type="match status" value="1"/>
</dbReference>
<gene>
    <name evidence="4" type="ORF">HZA61_03985</name>
</gene>
<evidence type="ECO:0000313" key="5">
    <source>
        <dbReference type="Proteomes" id="UP000696931"/>
    </source>
</evidence>
<dbReference type="Proteomes" id="UP000696931">
    <property type="component" value="Unassembled WGS sequence"/>
</dbReference>
<dbReference type="EMBL" id="JACRIW010000031">
    <property type="protein sequence ID" value="MBI5168629.1"/>
    <property type="molecule type" value="Genomic_DNA"/>
</dbReference>
<dbReference type="InterPro" id="IPR038729">
    <property type="entry name" value="Rad50/SbcC_AAA"/>
</dbReference>
<dbReference type="GO" id="GO:0006302">
    <property type="term" value="P:double-strand break repair"/>
    <property type="evidence" value="ECO:0007669"/>
    <property type="project" value="InterPro"/>
</dbReference>
<dbReference type="SUPFAM" id="SSF52540">
    <property type="entry name" value="P-loop containing nucleoside triphosphate hydrolases"/>
    <property type="match status" value="1"/>
</dbReference>
<feature type="coiled-coil region" evidence="1">
    <location>
        <begin position="511"/>
        <end position="538"/>
    </location>
</feature>
<organism evidence="4 5">
    <name type="scientific">Eiseniibacteriota bacterium</name>
    <dbReference type="NCBI Taxonomy" id="2212470"/>
    <lineage>
        <taxon>Bacteria</taxon>
        <taxon>Candidatus Eiseniibacteriota</taxon>
    </lineage>
</organism>
<name>A0A933W9S0_UNCEI</name>
<feature type="transmembrane region" description="Helical" evidence="2">
    <location>
        <begin position="480"/>
        <end position="502"/>
    </location>
</feature>
<accession>A0A933W9S0</accession>
<dbReference type="PANTHER" id="PTHR41259">
    <property type="entry name" value="DOUBLE-STRAND BREAK REPAIR RAD50 ATPASE, PUTATIVE-RELATED"/>
    <property type="match status" value="1"/>
</dbReference>
<evidence type="ECO:0000313" key="4">
    <source>
        <dbReference type="EMBL" id="MBI5168629.1"/>
    </source>
</evidence>
<dbReference type="Gene3D" id="3.40.50.300">
    <property type="entry name" value="P-loop containing nucleotide triphosphate hydrolases"/>
    <property type="match status" value="2"/>
</dbReference>
<dbReference type="InterPro" id="IPR027417">
    <property type="entry name" value="P-loop_NTPase"/>
</dbReference>
<dbReference type="AlphaFoldDB" id="A0A933W9S0"/>
<feature type="coiled-coil region" evidence="1">
    <location>
        <begin position="732"/>
        <end position="759"/>
    </location>
</feature>
<comment type="caution">
    <text evidence="4">The sequence shown here is derived from an EMBL/GenBank/DDBJ whole genome shotgun (WGS) entry which is preliminary data.</text>
</comment>
<keyword evidence="1" id="KW-0175">Coiled coil</keyword>
<evidence type="ECO:0000256" key="2">
    <source>
        <dbReference type="SAM" id="Phobius"/>
    </source>
</evidence>
<keyword evidence="2" id="KW-0472">Membrane</keyword>
<sequence>MKLLKLDVKGFGPLRGEWSFAPNKVNVVVDDNERGKSSLLAAIAAALYGLEDDRRSHRVLTPLERWRPWQGGEFRVELEVEVTGRRLRIARDFERGTVTVFDGAGREVTSEFVTGREEGSIGQALLGLDAAEFEKCALVRQGDMDSVVPGDEKARRASTLRARLENAADTHIGDTNASEALRVLEDALRRYNAPELEFTGTVDNAIDKLEAKRQLSEAELHELDHQVSLVRVPLEQLAQLAEQEEELKQALRRLDAERQSAIAASLRRELEANDRQLAELKQLEDEAAGLASAAQLPANAEADLRDTVARFDEAQRNLETLEARRREELAKEREGIAAELAGLEAYERFGEEEANRCVALASQMRQVALDDTHHRHQVFQLRDQLAGQGYEPERIQFLTARFSALPDEHQKLLRQQSDLNLAFQTEVAALEQERTAATETLRAVDGERNRRRVPAWIVTALGAGAAIAGGVVFATHGAQVAWAALLGGGAFVALTGVALLGIASRSQAAERDVALRKLADAQRRLNQLRSQRAENEVGLADLSRLMGYRDSVDLMRHWGEYARMMEDSAPLLRAQEMLAQTEETRRGVNEQALVLMRGLPVVSPTPETLERVAYEARRALQARQRLAELDKSWEWVEKERAVDEAAVAGLRERAVRILHSAGLAYDPERSWAEHVDELHARLASRSRWNMLVEELIPFARKRLLPDIEVEQRRATLEQLEAAGARIEEPRAVGEIETEAQQARATLESTQRRRSDLRLEVEETWRRHAQNRPELEAQIARYAAAAARARAFKRSVEIARATIQKVATDTHRRWADFLNVRVGEVLAQFGTRVEQLRFGEDLDFSVQMDGGPQVTRGKAHLQLSSGARDQLYLAVRLAVSEFLSRGTEPLPLLLDDAFATSDDERLEKSMRALVQGFGAGHQVLVVTCHRGRHQELRTRDPEIFADRVHWLDLRANASASARA</sequence>
<protein>
    <submittedName>
        <fullName evidence="4">AAA family ATPase</fullName>
    </submittedName>
</protein>
<evidence type="ECO:0000259" key="3">
    <source>
        <dbReference type="Pfam" id="PF13476"/>
    </source>
</evidence>
<keyword evidence="2" id="KW-1133">Transmembrane helix</keyword>
<dbReference type="Pfam" id="PF13476">
    <property type="entry name" value="AAA_23"/>
    <property type="match status" value="1"/>
</dbReference>
<dbReference type="GO" id="GO:0016887">
    <property type="term" value="F:ATP hydrolysis activity"/>
    <property type="evidence" value="ECO:0007669"/>
    <property type="project" value="InterPro"/>
</dbReference>
<keyword evidence="2" id="KW-0812">Transmembrane</keyword>